<feature type="transmembrane region" description="Helical" evidence="1">
    <location>
        <begin position="35"/>
        <end position="52"/>
    </location>
</feature>
<dbReference type="EMBL" id="CP016804">
    <property type="protein sequence ID" value="APE95942.1"/>
    <property type="molecule type" value="Genomic_DNA"/>
</dbReference>
<dbReference type="PANTHER" id="PTHR40763:SF5">
    <property type="entry name" value="MEMBRANE PROTEIN"/>
    <property type="match status" value="1"/>
</dbReference>
<keyword evidence="1" id="KW-0812">Transmembrane</keyword>
<name>A0A1J1ACR8_9EURY</name>
<feature type="domain" description="LiaF transmembrane" evidence="2">
    <location>
        <begin position="11"/>
        <end position="107"/>
    </location>
</feature>
<organism evidence="3 4">
    <name type="scientific">Halodesulfurarchaeum formicicum</name>
    <dbReference type="NCBI Taxonomy" id="1873524"/>
    <lineage>
        <taxon>Archaea</taxon>
        <taxon>Methanobacteriati</taxon>
        <taxon>Methanobacteriota</taxon>
        <taxon>Stenosarchaea group</taxon>
        <taxon>Halobacteria</taxon>
        <taxon>Halobacteriales</taxon>
        <taxon>Halobacteriaceae</taxon>
        <taxon>Halodesulfurarchaeum</taxon>
    </lineage>
</organism>
<dbReference type="OrthoDB" id="253168at2157"/>
<dbReference type="GeneID" id="30418027"/>
<dbReference type="RefSeq" id="WP_071933253.1">
    <property type="nucleotide sequence ID" value="NZ_CP016804.1"/>
</dbReference>
<dbReference type="Pfam" id="PF22570">
    <property type="entry name" value="LiaF-TM"/>
    <property type="match status" value="1"/>
</dbReference>
<protein>
    <recommendedName>
        <fullName evidence="2">LiaF transmembrane domain-containing protein</fullName>
    </recommendedName>
</protein>
<reference evidence="4" key="1">
    <citation type="submission" date="2016-08" db="EMBL/GenBank/DDBJ databases">
        <title>Discovery of first anaerobic lithoheterotrophic haloarchae widely represented in hypersaline habitats.</title>
        <authorList>
            <person name="Sorokin D.Y."/>
            <person name="Kublanov I.V."/>
            <person name="Roman P."/>
            <person name="Sinninghe Damste J.S."/>
            <person name="Golyshin P.N."/>
            <person name="Rojo D."/>
            <person name="Ciordia S."/>
            <person name="Mena Md.C."/>
            <person name="Ferrer M."/>
            <person name="Smedile F."/>
            <person name="Messina E."/>
            <person name="La Cono V."/>
            <person name="Yakimov M.M."/>
        </authorList>
    </citation>
    <scope>NUCLEOTIDE SEQUENCE [LARGE SCALE GENOMIC DNA]</scope>
    <source>
        <strain evidence="4">HSR6</strain>
    </source>
</reference>
<keyword evidence="1" id="KW-1133">Transmembrane helix</keyword>
<evidence type="ECO:0000259" key="2">
    <source>
        <dbReference type="Pfam" id="PF22570"/>
    </source>
</evidence>
<feature type="transmembrane region" description="Helical" evidence="1">
    <location>
        <begin position="85"/>
        <end position="102"/>
    </location>
</feature>
<keyword evidence="4" id="KW-1185">Reference proteome</keyword>
<gene>
    <name evidence="3" type="ORF">HSR6_1499</name>
</gene>
<proteinExistence type="predicted"/>
<evidence type="ECO:0000256" key="1">
    <source>
        <dbReference type="SAM" id="Phobius"/>
    </source>
</evidence>
<dbReference type="PANTHER" id="PTHR40763">
    <property type="entry name" value="MEMBRANE PROTEIN-RELATED"/>
    <property type="match status" value="1"/>
</dbReference>
<feature type="transmembrane region" description="Helical" evidence="1">
    <location>
        <begin position="59"/>
        <end position="79"/>
    </location>
</feature>
<sequence length="224" mass="23842">MNFRRTGRTTTALLVLLLGALLLAGTTGAFATESLWNWVPGVFVLLGAWALLRSRGRNLTGPVMVIAVAGTVQLRNLGVISDAQIGSWWPLFVVLFGLLLLVGRGRRRSRVDGTSGELDAIAVFGGADTRVTATDFTGGDVISIFGGSEIDLRDAEISDPPAVIEAVTLFGGTEFRVPPEWNVTLDVLAIFGGTEDSRRRETVTETPDLVVTGVTLFGGVEILD</sequence>
<dbReference type="AlphaFoldDB" id="A0A1J1ACR8"/>
<keyword evidence="1" id="KW-0472">Membrane</keyword>
<evidence type="ECO:0000313" key="3">
    <source>
        <dbReference type="EMBL" id="APE95942.1"/>
    </source>
</evidence>
<dbReference type="InterPro" id="IPR054331">
    <property type="entry name" value="LiaF_TM"/>
</dbReference>
<dbReference type="KEGG" id="hhsr:HSR6_1499"/>
<evidence type="ECO:0000313" key="4">
    <source>
        <dbReference type="Proteomes" id="UP000186165"/>
    </source>
</evidence>
<accession>A0A1J1ACR8</accession>
<dbReference type="Proteomes" id="UP000186165">
    <property type="component" value="Chromosome"/>
</dbReference>